<sequence>VLETQRLLSLDWRRLLGLSLWYGTPVTASPMAAVHQYLVNRRLEPIVVPHPAPYHVEGLQPSATGAYGSGAAIAGATDVQWELMQLWATTQAASAADCMSSGRLVTAPGVAASARRARDGWLREGGCSRLLRCSGYSPNPLDHSLAWQLMTALQAADVLPTPCGAPAGGPDSAAPPPPHESDMLAATLEFVQQLLLAGGLCEWAVYVATTIPDLR</sequence>
<accession>A0A2J7ZFX6</accession>
<feature type="non-terminal residue" evidence="2">
    <location>
        <position position="1"/>
    </location>
</feature>
<keyword evidence="3" id="KW-1185">Reference proteome</keyword>
<name>A0A2J7ZFX6_9CHLO</name>
<feature type="domain" description="Nuclear pore complex protein NUP96 C-terminal" evidence="1">
    <location>
        <begin position="9"/>
        <end position="213"/>
    </location>
</feature>
<feature type="non-terminal residue" evidence="2">
    <location>
        <position position="215"/>
    </location>
</feature>
<evidence type="ECO:0000259" key="1">
    <source>
        <dbReference type="Pfam" id="PF12110"/>
    </source>
</evidence>
<dbReference type="Proteomes" id="UP000236333">
    <property type="component" value="Unassembled WGS sequence"/>
</dbReference>
<dbReference type="EMBL" id="PGGS01003999">
    <property type="protein sequence ID" value="PNG99129.1"/>
    <property type="molecule type" value="Genomic_DNA"/>
</dbReference>
<dbReference type="AlphaFoldDB" id="A0A2J7ZFX6"/>
<evidence type="ECO:0000313" key="3">
    <source>
        <dbReference type="Proteomes" id="UP000236333"/>
    </source>
</evidence>
<dbReference type="Pfam" id="PF12110">
    <property type="entry name" value="Nup96"/>
    <property type="match status" value="1"/>
</dbReference>
<comment type="caution">
    <text evidence="2">The sequence shown here is derived from an EMBL/GenBank/DDBJ whole genome shotgun (WGS) entry which is preliminary data.</text>
</comment>
<protein>
    <recommendedName>
        <fullName evidence="1">Nuclear pore complex protein NUP96 C-terminal domain-containing protein</fullName>
    </recommendedName>
</protein>
<proteinExistence type="predicted"/>
<dbReference type="OrthoDB" id="3797628at2759"/>
<organism evidence="2 3">
    <name type="scientific">Tetrabaena socialis</name>
    <dbReference type="NCBI Taxonomy" id="47790"/>
    <lineage>
        <taxon>Eukaryota</taxon>
        <taxon>Viridiplantae</taxon>
        <taxon>Chlorophyta</taxon>
        <taxon>core chlorophytes</taxon>
        <taxon>Chlorophyceae</taxon>
        <taxon>CS clade</taxon>
        <taxon>Chlamydomonadales</taxon>
        <taxon>Tetrabaenaceae</taxon>
        <taxon>Tetrabaena</taxon>
    </lineage>
</organism>
<gene>
    <name evidence="2" type="ORF">TSOC_015100</name>
</gene>
<evidence type="ECO:0000313" key="2">
    <source>
        <dbReference type="EMBL" id="PNG99129.1"/>
    </source>
</evidence>
<dbReference type="InterPro" id="IPR021967">
    <property type="entry name" value="Nup98_C"/>
</dbReference>
<reference evidence="2 3" key="1">
    <citation type="journal article" date="2017" name="Mol. Biol. Evol.">
        <title>The 4-celled Tetrabaena socialis nuclear genome reveals the essential components for genetic control of cell number at the origin of multicellularity in the volvocine lineage.</title>
        <authorList>
            <person name="Featherston J."/>
            <person name="Arakaki Y."/>
            <person name="Hanschen E.R."/>
            <person name="Ferris P.J."/>
            <person name="Michod R.E."/>
            <person name="Olson B.J.S.C."/>
            <person name="Nozaki H."/>
            <person name="Durand P.M."/>
        </authorList>
    </citation>
    <scope>NUCLEOTIDE SEQUENCE [LARGE SCALE GENOMIC DNA]</scope>
    <source>
        <strain evidence="2 3">NIES-571</strain>
    </source>
</reference>